<reference evidence="2" key="2">
    <citation type="submission" date="2020-09" db="EMBL/GenBank/DDBJ databases">
        <authorList>
            <person name="Sun Q."/>
            <person name="Ohkuma M."/>
        </authorList>
    </citation>
    <scope>NUCLEOTIDE SEQUENCE</scope>
    <source>
        <strain evidence="2">JCM 31311</strain>
    </source>
</reference>
<evidence type="ECO:0000313" key="3">
    <source>
        <dbReference type="Proteomes" id="UP000603865"/>
    </source>
</evidence>
<dbReference type="Gene3D" id="3.10.180.10">
    <property type="entry name" value="2,3-Dihydroxybiphenyl 1,2-Dioxygenase, domain 1"/>
    <property type="match status" value="1"/>
</dbReference>
<dbReference type="RefSeq" id="WP_189091374.1">
    <property type="nucleotide sequence ID" value="NZ_BMQL01000018.1"/>
</dbReference>
<organism evidence="2 3">
    <name type="scientific">Deinococcus ruber</name>
    <dbReference type="NCBI Taxonomy" id="1848197"/>
    <lineage>
        <taxon>Bacteria</taxon>
        <taxon>Thermotogati</taxon>
        <taxon>Deinococcota</taxon>
        <taxon>Deinococci</taxon>
        <taxon>Deinococcales</taxon>
        <taxon>Deinococcaceae</taxon>
        <taxon>Deinococcus</taxon>
    </lineage>
</organism>
<keyword evidence="3" id="KW-1185">Reference proteome</keyword>
<dbReference type="CDD" id="cd06587">
    <property type="entry name" value="VOC"/>
    <property type="match status" value="1"/>
</dbReference>
<dbReference type="InterPro" id="IPR004360">
    <property type="entry name" value="Glyas_Fos-R_dOase_dom"/>
</dbReference>
<dbReference type="Proteomes" id="UP000603865">
    <property type="component" value="Unassembled WGS sequence"/>
</dbReference>
<evidence type="ECO:0000313" key="2">
    <source>
        <dbReference type="EMBL" id="GGR15636.1"/>
    </source>
</evidence>
<gene>
    <name evidence="2" type="ORF">GCM10008957_30470</name>
</gene>
<accession>A0A918CBN4</accession>
<protein>
    <recommendedName>
        <fullName evidence="1">VOC domain-containing protein</fullName>
    </recommendedName>
</protein>
<proteinExistence type="predicted"/>
<reference evidence="2" key="1">
    <citation type="journal article" date="2014" name="Int. J. Syst. Evol. Microbiol.">
        <title>Complete genome sequence of Corynebacterium casei LMG S-19264T (=DSM 44701T), isolated from a smear-ripened cheese.</title>
        <authorList>
            <consortium name="US DOE Joint Genome Institute (JGI-PGF)"/>
            <person name="Walter F."/>
            <person name="Albersmeier A."/>
            <person name="Kalinowski J."/>
            <person name="Ruckert C."/>
        </authorList>
    </citation>
    <scope>NUCLEOTIDE SEQUENCE</scope>
    <source>
        <strain evidence="2">JCM 31311</strain>
    </source>
</reference>
<comment type="caution">
    <text evidence="2">The sequence shown here is derived from an EMBL/GenBank/DDBJ whole genome shotgun (WGS) entry which is preliminary data.</text>
</comment>
<name>A0A918CBN4_9DEIO</name>
<dbReference type="PROSITE" id="PS51819">
    <property type="entry name" value="VOC"/>
    <property type="match status" value="1"/>
</dbReference>
<dbReference type="EMBL" id="BMQL01000018">
    <property type="protein sequence ID" value="GGR15636.1"/>
    <property type="molecule type" value="Genomic_DNA"/>
</dbReference>
<dbReference type="Pfam" id="PF00903">
    <property type="entry name" value="Glyoxalase"/>
    <property type="match status" value="1"/>
</dbReference>
<sequence length="131" mass="14291">MTQSPAPTTLSNLNLLVTNVEVSQRFYEQALGLTLDVRRSAPPAMLILQTASGCSLSLKDAQTEAAEKRAGPGDIELGFETQDLDTVHAALQTFGVMVTEIQEQGFGRTFDARDPDGHHLVIYTLHPENRP</sequence>
<evidence type="ECO:0000259" key="1">
    <source>
        <dbReference type="PROSITE" id="PS51819"/>
    </source>
</evidence>
<dbReference type="AlphaFoldDB" id="A0A918CBN4"/>
<dbReference type="InterPro" id="IPR037523">
    <property type="entry name" value="VOC_core"/>
</dbReference>
<feature type="domain" description="VOC" evidence="1">
    <location>
        <begin position="9"/>
        <end position="125"/>
    </location>
</feature>
<dbReference type="SUPFAM" id="SSF54593">
    <property type="entry name" value="Glyoxalase/Bleomycin resistance protein/Dihydroxybiphenyl dioxygenase"/>
    <property type="match status" value="1"/>
</dbReference>
<dbReference type="InterPro" id="IPR029068">
    <property type="entry name" value="Glyas_Bleomycin-R_OHBP_Dase"/>
</dbReference>